<dbReference type="SUPFAM" id="SSF51215">
    <property type="entry name" value="Regulatory protein AraC"/>
    <property type="match status" value="1"/>
</dbReference>
<evidence type="ECO:0000256" key="1">
    <source>
        <dbReference type="ARBA" id="ARBA00023015"/>
    </source>
</evidence>
<name>A0ABT0XKD1_9BACI</name>
<dbReference type="CDD" id="cd06986">
    <property type="entry name" value="cupin_MmsR-like_N"/>
    <property type="match status" value="1"/>
</dbReference>
<dbReference type="Gene3D" id="1.10.10.60">
    <property type="entry name" value="Homeodomain-like"/>
    <property type="match status" value="2"/>
</dbReference>
<dbReference type="InterPro" id="IPR018062">
    <property type="entry name" value="HTH_AraC-typ_CS"/>
</dbReference>
<dbReference type="InterPro" id="IPR009057">
    <property type="entry name" value="Homeodomain-like_sf"/>
</dbReference>
<dbReference type="InterPro" id="IPR020449">
    <property type="entry name" value="Tscrpt_reg_AraC-type_HTH"/>
</dbReference>
<dbReference type="EMBL" id="JAMQJY010000001">
    <property type="protein sequence ID" value="MCM2676367.1"/>
    <property type="molecule type" value="Genomic_DNA"/>
</dbReference>
<dbReference type="Pfam" id="PF12833">
    <property type="entry name" value="HTH_18"/>
    <property type="match status" value="1"/>
</dbReference>
<keyword evidence="1" id="KW-0805">Transcription regulation</keyword>
<evidence type="ECO:0000256" key="3">
    <source>
        <dbReference type="ARBA" id="ARBA00023163"/>
    </source>
</evidence>
<dbReference type="PROSITE" id="PS00041">
    <property type="entry name" value="HTH_ARAC_FAMILY_1"/>
    <property type="match status" value="1"/>
</dbReference>
<dbReference type="SUPFAM" id="SSF46689">
    <property type="entry name" value="Homeodomain-like"/>
    <property type="match status" value="2"/>
</dbReference>
<evidence type="ECO:0000313" key="6">
    <source>
        <dbReference type="Proteomes" id="UP001203665"/>
    </source>
</evidence>
<dbReference type="Gene3D" id="2.60.120.280">
    <property type="entry name" value="Regulatory protein AraC"/>
    <property type="match status" value="1"/>
</dbReference>
<dbReference type="Pfam" id="PF02311">
    <property type="entry name" value="AraC_binding"/>
    <property type="match status" value="1"/>
</dbReference>
<accession>A0ABT0XKD1</accession>
<proteinExistence type="predicted"/>
<organism evidence="5 6">
    <name type="scientific">Alkalicoccobacillus plakortidis</name>
    <dbReference type="NCBI Taxonomy" id="444060"/>
    <lineage>
        <taxon>Bacteria</taxon>
        <taxon>Bacillati</taxon>
        <taxon>Bacillota</taxon>
        <taxon>Bacilli</taxon>
        <taxon>Bacillales</taxon>
        <taxon>Bacillaceae</taxon>
        <taxon>Alkalicoccobacillus</taxon>
    </lineage>
</organism>
<dbReference type="PROSITE" id="PS01124">
    <property type="entry name" value="HTH_ARAC_FAMILY_2"/>
    <property type="match status" value="1"/>
</dbReference>
<dbReference type="InterPro" id="IPR003313">
    <property type="entry name" value="AraC-bd"/>
</dbReference>
<evidence type="ECO:0000259" key="4">
    <source>
        <dbReference type="PROSITE" id="PS01124"/>
    </source>
</evidence>
<feature type="domain" description="HTH araC/xylS-type" evidence="4">
    <location>
        <begin position="170"/>
        <end position="268"/>
    </location>
</feature>
<evidence type="ECO:0000256" key="2">
    <source>
        <dbReference type="ARBA" id="ARBA00023125"/>
    </source>
</evidence>
<protein>
    <submittedName>
        <fullName evidence="5">AraC family transcriptional regulator</fullName>
    </submittedName>
</protein>
<dbReference type="RefSeq" id="WP_251608404.1">
    <property type="nucleotide sequence ID" value="NZ_JAMQJY010000001.1"/>
</dbReference>
<dbReference type="InterPro" id="IPR018060">
    <property type="entry name" value="HTH_AraC"/>
</dbReference>
<reference evidence="5" key="1">
    <citation type="submission" date="2022-06" db="EMBL/GenBank/DDBJ databases">
        <title>Alkalicoccobacillus porphyridii sp. nov., isolated from a marine red alga, Porphyridium purpureum and reclassification of Shouchella plakortidis and Shouchella gibsonii as Alkalicoccobacillus plakortidis comb. nov. and Alkalicoccobacillus gibsonii comb. nov.</title>
        <authorList>
            <person name="Kim K.H."/>
            <person name="Lee J.K."/>
            <person name="Han D.M."/>
            <person name="Baek J.H."/>
            <person name="Jeon C.O."/>
        </authorList>
    </citation>
    <scope>NUCLEOTIDE SEQUENCE</scope>
    <source>
        <strain evidence="5">DSM 19153</strain>
    </source>
</reference>
<dbReference type="PANTHER" id="PTHR43280:SF2">
    <property type="entry name" value="HTH-TYPE TRANSCRIPTIONAL REGULATOR EXSA"/>
    <property type="match status" value="1"/>
</dbReference>
<gene>
    <name evidence="5" type="ORF">NDM98_13285</name>
</gene>
<dbReference type="PANTHER" id="PTHR43280">
    <property type="entry name" value="ARAC-FAMILY TRANSCRIPTIONAL REGULATOR"/>
    <property type="match status" value="1"/>
</dbReference>
<sequence length="280" mass="32647">MSQKMVYVSKNIHFLDLYLHNFGEEKCKPYHSYGPAIREYHLIHYVLEGKGIYKIDNQLFELSAGQGFLIPPDIVSFYQADVEYPWQYCWVGFHGLQAKHFIKQTSLTRKQPIFQDKDASFASHITQMLKANSALRQTALLYLLLDDLTKSNPRQVHFDLTESKQENYVKMVIDFIDMHFSDKLTVFQIARFVGLDRSYLTSLFKTYIGLSIQEYLVNYRLSKACLLLKDSDHAIGDISRSVGYPDSLLFSKLFKNKIGISPKNYRMEQKHNRGEKEEAQ</sequence>
<evidence type="ECO:0000313" key="5">
    <source>
        <dbReference type="EMBL" id="MCM2676367.1"/>
    </source>
</evidence>
<dbReference type="Proteomes" id="UP001203665">
    <property type="component" value="Unassembled WGS sequence"/>
</dbReference>
<keyword evidence="6" id="KW-1185">Reference proteome</keyword>
<keyword evidence="3" id="KW-0804">Transcription</keyword>
<dbReference type="InterPro" id="IPR037923">
    <property type="entry name" value="HTH-like"/>
</dbReference>
<dbReference type="PRINTS" id="PR00032">
    <property type="entry name" value="HTHARAC"/>
</dbReference>
<keyword evidence="2" id="KW-0238">DNA-binding</keyword>
<comment type="caution">
    <text evidence="5">The sequence shown here is derived from an EMBL/GenBank/DDBJ whole genome shotgun (WGS) entry which is preliminary data.</text>
</comment>
<dbReference type="SMART" id="SM00342">
    <property type="entry name" value="HTH_ARAC"/>
    <property type="match status" value="1"/>
</dbReference>